<protein>
    <recommendedName>
        <fullName evidence="4">Tetratricopeptide repeat protein</fullName>
    </recommendedName>
</protein>
<dbReference type="PANTHER" id="PTHR44943">
    <property type="entry name" value="CELLULOSE SYNTHASE OPERON PROTEIN C"/>
    <property type="match status" value="1"/>
</dbReference>
<keyword evidence="2" id="KW-0802">TPR repeat</keyword>
<proteinExistence type="predicted"/>
<dbReference type="SUPFAM" id="SSF48371">
    <property type="entry name" value="ARM repeat"/>
    <property type="match status" value="1"/>
</dbReference>
<dbReference type="Gene3D" id="1.25.40.10">
    <property type="entry name" value="Tetratricopeptide repeat domain"/>
    <property type="match status" value="3"/>
</dbReference>
<evidence type="ECO:0008006" key="4">
    <source>
        <dbReference type="Google" id="ProtNLM"/>
    </source>
</evidence>
<gene>
    <name evidence="3" type="ORF">VVAX_01488</name>
</gene>
<name>A0A679IXL7_VARPD</name>
<dbReference type="SMART" id="SM00028">
    <property type="entry name" value="TPR"/>
    <property type="match status" value="6"/>
</dbReference>
<dbReference type="Pfam" id="PF13181">
    <property type="entry name" value="TPR_8"/>
    <property type="match status" value="1"/>
</dbReference>
<dbReference type="Pfam" id="PF13432">
    <property type="entry name" value="TPR_16"/>
    <property type="match status" value="1"/>
</dbReference>
<sequence length="690" mass="75662">MNVVESSAQQQLDEAQALLESLQHPGERAAASLRRAELLNDLGRRAEALAACSRIIEEFGGMPETAVVVPCCQALRLLAHMLRQLHRPADALATLDRLVAAHGQRSEPEIREHIAQALYQRTWLIDEPAARCEACDFMSELLDARADAAFDAWRLDARLLKAELEHHRGLPQDALATLDAAIERFDAGTDPAVVLRVARARLASVANLRELAQHTQAQVLCLQVADQIEAGLADAAPELRLEGVRALTLFFDGLGLDEQARRAELVGWLLERYGRDASSQVRRMAMVRAYDWAVGLRDQGDGEAALAACDRTLVTFARDTDAVVQRTVASTLLNKGYVLLEQLGRTDEALGVYEKLMNTLRDAVAPELQDMLAKATAGRQSCLKRLRKAGPADAGELPPALRDEVRDKVKEGRRHGDAGESLEAIALFDEVLAAHAASTHPELRRQCARALVHKTFCLVALERFDEVIAAADAMDARYGADASTEMQEQVALSLQYKSTALDRLGRPDEEMRVHDQIVARWGNSELPDLRGRVAGALFRKGAALRQAGRLAEAVASYDEAITRTAAARENVLQLWAAKAMINKAKALDKMGDPAGQAKAYRLLIARFGESGDAALRERVANACEWLAEAEGRQGRVEAQRAVLEQALGRFGTALSADQRTRLMRELQALKAKALGRKAKQAFDRVVRRKA</sequence>
<dbReference type="InterPro" id="IPR051685">
    <property type="entry name" value="Ycf3/AcsC/BcsC/TPR_MFPF"/>
</dbReference>
<dbReference type="PANTHER" id="PTHR44943:SF8">
    <property type="entry name" value="TPR REPEAT-CONTAINING PROTEIN MJ0263"/>
    <property type="match status" value="1"/>
</dbReference>
<dbReference type="InterPro" id="IPR016024">
    <property type="entry name" value="ARM-type_fold"/>
</dbReference>
<dbReference type="RefSeq" id="WP_339089179.1">
    <property type="nucleotide sequence ID" value="NZ_LR743507.1"/>
</dbReference>
<evidence type="ECO:0000256" key="1">
    <source>
        <dbReference type="ARBA" id="ARBA00022737"/>
    </source>
</evidence>
<evidence type="ECO:0000313" key="3">
    <source>
        <dbReference type="EMBL" id="CAA2101907.1"/>
    </source>
</evidence>
<dbReference type="EMBL" id="LR743507">
    <property type="protein sequence ID" value="CAA2101907.1"/>
    <property type="molecule type" value="Genomic_DNA"/>
</dbReference>
<dbReference type="SUPFAM" id="SSF48452">
    <property type="entry name" value="TPR-like"/>
    <property type="match status" value="1"/>
</dbReference>
<keyword evidence="1" id="KW-0677">Repeat</keyword>
<dbReference type="InterPro" id="IPR011990">
    <property type="entry name" value="TPR-like_helical_dom_sf"/>
</dbReference>
<evidence type="ECO:0000256" key="2">
    <source>
        <dbReference type="ARBA" id="ARBA00022803"/>
    </source>
</evidence>
<dbReference type="InterPro" id="IPR019734">
    <property type="entry name" value="TPR_rpt"/>
</dbReference>
<dbReference type="AlphaFoldDB" id="A0A679IXL7"/>
<accession>A0A679IXL7</accession>
<organism evidence="3">
    <name type="scientific">Variovorax paradoxus</name>
    <dbReference type="NCBI Taxonomy" id="34073"/>
    <lineage>
        <taxon>Bacteria</taxon>
        <taxon>Pseudomonadati</taxon>
        <taxon>Pseudomonadota</taxon>
        <taxon>Betaproteobacteria</taxon>
        <taxon>Burkholderiales</taxon>
        <taxon>Comamonadaceae</taxon>
        <taxon>Variovorax</taxon>
    </lineage>
</organism>
<reference evidence="3" key="1">
    <citation type="submission" date="2019-12" db="EMBL/GenBank/DDBJ databases">
        <authorList>
            <person name="Cremers G."/>
        </authorList>
    </citation>
    <scope>NUCLEOTIDE SEQUENCE</scope>
    <source>
        <strain evidence="3">Vvax</strain>
    </source>
</reference>